<gene>
    <name evidence="1" type="ORF">EHF44_26740</name>
</gene>
<name>A0A3G8H993_9BURK</name>
<dbReference type="KEGG" id="cpau:EHF44_26740"/>
<protein>
    <submittedName>
        <fullName evidence="1">Uncharacterized protein</fullName>
    </submittedName>
</protein>
<dbReference type="AlphaFoldDB" id="A0A3G8H993"/>
<organism evidence="1 2">
    <name type="scientific">Cupriavidus pauculus</name>
    <dbReference type="NCBI Taxonomy" id="82633"/>
    <lineage>
        <taxon>Bacteria</taxon>
        <taxon>Pseudomonadati</taxon>
        <taxon>Pseudomonadota</taxon>
        <taxon>Betaproteobacteria</taxon>
        <taxon>Burkholderiales</taxon>
        <taxon>Burkholderiaceae</taxon>
        <taxon>Cupriavidus</taxon>
    </lineage>
</organism>
<evidence type="ECO:0000313" key="2">
    <source>
        <dbReference type="Proteomes" id="UP000270411"/>
    </source>
</evidence>
<proteinExistence type="predicted"/>
<geneLocation type="plasmid" evidence="1">
    <name>unnamed2</name>
</geneLocation>
<dbReference type="Proteomes" id="UP000270411">
    <property type="component" value="Plasmid unnamed2"/>
</dbReference>
<keyword evidence="1" id="KW-0614">Plasmid</keyword>
<dbReference type="EMBL" id="CP033971">
    <property type="protein sequence ID" value="AZG17081.1"/>
    <property type="molecule type" value="Genomic_DNA"/>
</dbReference>
<dbReference type="OrthoDB" id="8966325at2"/>
<evidence type="ECO:0000313" key="1">
    <source>
        <dbReference type="EMBL" id="AZG17081.1"/>
    </source>
</evidence>
<reference evidence="2" key="1">
    <citation type="submission" date="2018-11" db="EMBL/GenBank/DDBJ databases">
        <title>FDA dAtabase for Regulatory Grade micrObial Sequences (FDA-ARGOS): Supporting development and validation of Infectious Disease Dx tests.</title>
        <authorList>
            <person name="Goldberg B."/>
            <person name="Campos J."/>
            <person name="Tallon L."/>
            <person name="Sadzewicz L."/>
            <person name="Zhao X."/>
            <person name="Vavikolanu K."/>
            <person name="Mehta A."/>
            <person name="Aluvathingal J."/>
            <person name="Nadendla S."/>
            <person name="Geyer C."/>
            <person name="Nandy P."/>
            <person name="Yan Y."/>
            <person name="Sichtig H."/>
        </authorList>
    </citation>
    <scope>NUCLEOTIDE SEQUENCE [LARGE SCALE GENOMIC DNA]</scope>
    <source>
        <strain evidence="2">FDAARGOS_614</strain>
        <plasmid evidence="2">unnamed2</plasmid>
    </source>
</reference>
<sequence>MENHTVQENMPSAAERPILTVTGSRLVAARAKGGYLVHLVDLTEGLALCGHRPRHTATRMKRRGGWLPYGAVPPTCVKCKAAQPPMSVAPERDPLTIDMFEDTHA</sequence>
<accession>A0A3G8H993</accession>